<evidence type="ECO:0000256" key="6">
    <source>
        <dbReference type="SAM" id="MobiDB-lite"/>
    </source>
</evidence>
<feature type="coiled-coil region" evidence="5">
    <location>
        <begin position="167"/>
        <end position="225"/>
    </location>
</feature>
<dbReference type="OrthoDB" id="665283at2759"/>
<evidence type="ECO:0000256" key="4">
    <source>
        <dbReference type="PROSITE-ProRule" id="PRU00723"/>
    </source>
</evidence>
<organism evidence="8 9">
    <name type="scientific">Jatropha curcas</name>
    <name type="common">Barbados nut</name>
    <dbReference type="NCBI Taxonomy" id="180498"/>
    <lineage>
        <taxon>Eukaryota</taxon>
        <taxon>Viridiplantae</taxon>
        <taxon>Streptophyta</taxon>
        <taxon>Embryophyta</taxon>
        <taxon>Tracheophyta</taxon>
        <taxon>Spermatophyta</taxon>
        <taxon>Magnoliopsida</taxon>
        <taxon>eudicotyledons</taxon>
        <taxon>Gunneridae</taxon>
        <taxon>Pentapetalae</taxon>
        <taxon>rosids</taxon>
        <taxon>fabids</taxon>
        <taxon>Malpighiales</taxon>
        <taxon>Euphorbiaceae</taxon>
        <taxon>Crotonoideae</taxon>
        <taxon>Jatropheae</taxon>
        <taxon>Jatropha</taxon>
    </lineage>
</organism>
<gene>
    <name evidence="8" type="ORF">JCGZ_22894</name>
</gene>
<evidence type="ECO:0000256" key="3">
    <source>
        <dbReference type="ARBA" id="ARBA00022833"/>
    </source>
</evidence>
<keyword evidence="3 4" id="KW-0862">Zinc</keyword>
<dbReference type="GO" id="GO:0008270">
    <property type="term" value="F:zinc ion binding"/>
    <property type="evidence" value="ECO:0007669"/>
    <property type="project" value="UniProtKB-KW"/>
</dbReference>
<accession>A0A067K235</accession>
<name>A0A067K235_JATCU</name>
<feature type="compositionally biased region" description="Basic and acidic residues" evidence="6">
    <location>
        <begin position="68"/>
        <end position="77"/>
    </location>
</feature>
<protein>
    <recommendedName>
        <fullName evidence="7">C3H1-type domain-containing protein</fullName>
    </recommendedName>
</protein>
<keyword evidence="2 4" id="KW-0863">Zinc-finger</keyword>
<feature type="region of interest" description="Disordered" evidence="6">
    <location>
        <begin position="315"/>
        <end position="362"/>
    </location>
</feature>
<dbReference type="InterPro" id="IPR045868">
    <property type="entry name" value="Znf_C3H13/40"/>
</dbReference>
<dbReference type="AlphaFoldDB" id="A0A067K235"/>
<feature type="zinc finger region" description="C3H1-type" evidence="4">
    <location>
        <begin position="6"/>
        <end position="32"/>
    </location>
</feature>
<sequence length="449" mass="49927">MVERKPFKTKLCVLYQKGHCPRQNCSFAHGNAELRQFSGSYNGKRDQRGGDLRDKLDKRFSPLHRYSPGRDTRDRRTFRGSSPSRSLEENGERKRRKKQHVDGHNDFSGSPKSSDVAEDWAKRRKSKPTDSRIVLKEQLIELHSEIDMLDQRKSQLRTIVDERVEEADILTSRIQELDSQLAKEKEEYKRTISKIKKFVKAHKRYVRVQEELKRSQVRLQKLGDQLGSGSATAGGNEDDSSINIVSDGEAPGYHATSLQNEVQNNSSPGKKGLRVKHDTAEEVAKANLNGGGYHTATNGVGKLSQLSAHHGQLNVNKDFGKVDNGSNSHQPIGHESKQKKGKSFSASISSAEKQKGSGLGPLAPSTSMAAHAIDELVEIEVEENIEVVETISTEIDKGATTYGVRRLPVLLPPPPPPPVPRNAYLQYKGKDKDVDVGGLEEEMVDVDIV</sequence>
<dbReference type="Proteomes" id="UP000027138">
    <property type="component" value="Unassembled WGS sequence"/>
</dbReference>
<dbReference type="InterPro" id="IPR036855">
    <property type="entry name" value="Znf_CCCH_sf"/>
</dbReference>
<feature type="region of interest" description="Disordered" evidence="6">
    <location>
        <begin position="38"/>
        <end position="128"/>
    </location>
</feature>
<evidence type="ECO:0000313" key="9">
    <source>
        <dbReference type="Proteomes" id="UP000027138"/>
    </source>
</evidence>
<dbReference type="PANTHER" id="PTHR38160">
    <property type="entry name" value="ZINC FINGER CCCH DOMAIN-CONTAINING PROTEIN 40"/>
    <property type="match status" value="1"/>
</dbReference>
<dbReference type="SUPFAM" id="SSF90229">
    <property type="entry name" value="CCCH zinc finger"/>
    <property type="match status" value="1"/>
</dbReference>
<dbReference type="InterPro" id="IPR000571">
    <property type="entry name" value="Znf_CCCH"/>
</dbReference>
<reference evidence="8 9" key="1">
    <citation type="journal article" date="2014" name="PLoS ONE">
        <title>Global Analysis of Gene Expression Profiles in Physic Nut (Jatropha curcas L.) Seedlings Exposed to Salt Stress.</title>
        <authorList>
            <person name="Zhang L."/>
            <person name="Zhang C."/>
            <person name="Wu P."/>
            <person name="Chen Y."/>
            <person name="Li M."/>
            <person name="Jiang H."/>
            <person name="Wu G."/>
        </authorList>
    </citation>
    <scope>NUCLEOTIDE SEQUENCE [LARGE SCALE GENOMIC DNA]</scope>
    <source>
        <strain evidence="9">cv. GZQX0401</strain>
        <tissue evidence="8">Young leaves</tissue>
    </source>
</reference>
<evidence type="ECO:0000256" key="1">
    <source>
        <dbReference type="ARBA" id="ARBA00022723"/>
    </source>
</evidence>
<keyword evidence="9" id="KW-1185">Reference proteome</keyword>
<proteinExistence type="predicted"/>
<evidence type="ECO:0000256" key="5">
    <source>
        <dbReference type="SAM" id="Coils"/>
    </source>
</evidence>
<dbReference type="STRING" id="180498.A0A067K235"/>
<evidence type="ECO:0000256" key="2">
    <source>
        <dbReference type="ARBA" id="ARBA00022771"/>
    </source>
</evidence>
<dbReference type="PROSITE" id="PS50103">
    <property type="entry name" value="ZF_C3H1"/>
    <property type="match status" value="1"/>
</dbReference>
<keyword evidence="5" id="KW-0175">Coiled coil</keyword>
<evidence type="ECO:0000313" key="8">
    <source>
        <dbReference type="EMBL" id="KDP25864.1"/>
    </source>
</evidence>
<feature type="region of interest" description="Disordered" evidence="6">
    <location>
        <begin position="225"/>
        <end position="252"/>
    </location>
</feature>
<dbReference type="KEGG" id="jcu:105645391"/>
<dbReference type="Gene3D" id="4.10.1000.10">
    <property type="entry name" value="Zinc finger, CCCH-type"/>
    <property type="match status" value="1"/>
</dbReference>
<evidence type="ECO:0000259" key="7">
    <source>
        <dbReference type="PROSITE" id="PS50103"/>
    </source>
</evidence>
<feature type="compositionally biased region" description="Basic and acidic residues" evidence="6">
    <location>
        <begin position="43"/>
        <end position="60"/>
    </location>
</feature>
<feature type="domain" description="C3H1-type" evidence="7">
    <location>
        <begin position="6"/>
        <end position="32"/>
    </location>
</feature>
<dbReference type="EMBL" id="KK914970">
    <property type="protein sequence ID" value="KDP25864.1"/>
    <property type="molecule type" value="Genomic_DNA"/>
</dbReference>
<dbReference type="PANTHER" id="PTHR38160:SF1">
    <property type="entry name" value="ZINC FINGER CCCH DOMAIN-CONTAINING PROTEIN 40"/>
    <property type="match status" value="1"/>
</dbReference>
<keyword evidence="1 4" id="KW-0479">Metal-binding</keyword>